<dbReference type="SFLD" id="SFLDG01150">
    <property type="entry name" value="Main.1:_Beta-like"/>
    <property type="match status" value="1"/>
</dbReference>
<accession>A0AAI9GKE9</accession>
<dbReference type="SUPFAM" id="SSF47616">
    <property type="entry name" value="GST C-terminal domain-like"/>
    <property type="match status" value="1"/>
</dbReference>
<dbReference type="InterPro" id="IPR010987">
    <property type="entry name" value="Glutathione-S-Trfase_C-like"/>
</dbReference>
<dbReference type="PROSITE" id="PS50405">
    <property type="entry name" value="GST_CTER"/>
    <property type="match status" value="1"/>
</dbReference>
<proteinExistence type="inferred from homology"/>
<dbReference type="Gene3D" id="1.20.1050.10">
    <property type="match status" value="1"/>
</dbReference>
<dbReference type="PANTHER" id="PTHR44051">
    <property type="entry name" value="GLUTATHIONE S-TRANSFERASE-RELATED"/>
    <property type="match status" value="1"/>
</dbReference>
<evidence type="ECO:0000259" key="3">
    <source>
        <dbReference type="PROSITE" id="PS50404"/>
    </source>
</evidence>
<dbReference type="RefSeq" id="WP_072065458.1">
    <property type="nucleotide sequence ID" value="NZ_CACVCI010000001.1"/>
</dbReference>
<gene>
    <name evidence="5" type="ORF">QEG54_001198</name>
</gene>
<reference evidence="5" key="1">
    <citation type="submission" date="2024-02" db="EMBL/GenBank/DDBJ databases">
        <authorList>
            <consortium name="Clinical and Environmental Microbiology Branch: Whole genome sequencing antimicrobial resistance pathogens in the healthcare setting"/>
        </authorList>
    </citation>
    <scope>NUCLEOTIDE SEQUENCE</scope>
    <source>
        <strain evidence="5">2021DK-00143</strain>
    </source>
</reference>
<keyword evidence="2" id="KW-0808">Transferase</keyword>
<dbReference type="InterPro" id="IPR040079">
    <property type="entry name" value="Glutathione_S-Trfase"/>
</dbReference>
<dbReference type="SFLD" id="SFLDS00019">
    <property type="entry name" value="Glutathione_Transferase_(cytos"/>
    <property type="match status" value="1"/>
</dbReference>
<evidence type="ECO:0000313" key="5">
    <source>
        <dbReference type="EMBL" id="EML1470506.1"/>
    </source>
</evidence>
<dbReference type="AlphaFoldDB" id="A0AAI9GKE9"/>
<dbReference type="PROSITE" id="PS50404">
    <property type="entry name" value="GST_NTER"/>
    <property type="match status" value="1"/>
</dbReference>
<evidence type="ECO:0000259" key="4">
    <source>
        <dbReference type="PROSITE" id="PS50405"/>
    </source>
</evidence>
<dbReference type="FunFam" id="3.40.30.10:FF:000039">
    <property type="entry name" value="Glutathione S-transferase domain"/>
    <property type="match status" value="1"/>
</dbReference>
<feature type="domain" description="GST N-terminal" evidence="3">
    <location>
        <begin position="1"/>
        <end position="85"/>
    </location>
</feature>
<protein>
    <submittedName>
        <fullName evidence="5">Glutathione S-transferase N-terminal domain-containing protein</fullName>
    </submittedName>
</protein>
<evidence type="ECO:0000256" key="1">
    <source>
        <dbReference type="ARBA" id="ARBA00007409"/>
    </source>
</evidence>
<organism evidence="5">
    <name type="scientific">Pluralibacter gergoviae</name>
    <name type="common">Enterobacter gergoviae</name>
    <dbReference type="NCBI Taxonomy" id="61647"/>
    <lineage>
        <taxon>Bacteria</taxon>
        <taxon>Pseudomonadati</taxon>
        <taxon>Pseudomonadota</taxon>
        <taxon>Gammaproteobacteria</taxon>
        <taxon>Enterobacterales</taxon>
        <taxon>Enterobacteriaceae</taxon>
        <taxon>Pluralibacter</taxon>
    </lineage>
</organism>
<dbReference type="SUPFAM" id="SSF52833">
    <property type="entry name" value="Thioredoxin-like"/>
    <property type="match status" value="1"/>
</dbReference>
<name>A0AAI9GKE9_PLUGE</name>
<feature type="domain" description="GST C-terminal" evidence="4">
    <location>
        <begin position="90"/>
        <end position="210"/>
    </location>
</feature>
<sequence length="210" mass="23987">MITILGRSSSINVRKVLWACSELGLLFQHEECDIDLTASTPMQSGFVFTELNPNAMVPVLLDNEFVLWESNTIIRYLANRYGDGSLYPHAAEARARVDQWLDWQASELNRAWSYAFMSLVRRSPEHDDTSQVLKSIQNWSRFMCILDERLKQTGAYVSGCEFSLADVSIGLSVHRWFGTPLAHPQLDAVQDYYQRITKRPGFLNYCIGTP</sequence>
<dbReference type="PANTHER" id="PTHR44051:SF19">
    <property type="entry name" value="DISULFIDE-BOND OXIDOREDUCTASE YFCG"/>
    <property type="match status" value="1"/>
</dbReference>
<dbReference type="Gene3D" id="3.40.30.10">
    <property type="entry name" value="Glutaredoxin"/>
    <property type="match status" value="1"/>
</dbReference>
<dbReference type="InterPro" id="IPR004045">
    <property type="entry name" value="Glutathione_S-Trfase_N"/>
</dbReference>
<comment type="similarity">
    <text evidence="1">Belongs to the GST superfamily.</text>
</comment>
<evidence type="ECO:0000256" key="2">
    <source>
        <dbReference type="ARBA" id="ARBA00022679"/>
    </source>
</evidence>
<dbReference type="InterPro" id="IPR036282">
    <property type="entry name" value="Glutathione-S-Trfase_C_sf"/>
</dbReference>
<comment type="caution">
    <text evidence="5">The sequence shown here is derived from an EMBL/GenBank/DDBJ whole genome shotgun (WGS) entry which is preliminary data.</text>
</comment>
<dbReference type="SFLD" id="SFLDG00358">
    <property type="entry name" value="Main_(cytGST)"/>
    <property type="match status" value="1"/>
</dbReference>
<dbReference type="InterPro" id="IPR036249">
    <property type="entry name" value="Thioredoxin-like_sf"/>
</dbReference>
<dbReference type="EMBL" id="ABLOKC030000004">
    <property type="protein sequence ID" value="EML1470506.1"/>
    <property type="molecule type" value="Genomic_DNA"/>
</dbReference>
<dbReference type="Pfam" id="PF13409">
    <property type="entry name" value="GST_N_2"/>
    <property type="match status" value="1"/>
</dbReference>
<dbReference type="GO" id="GO:0016740">
    <property type="term" value="F:transferase activity"/>
    <property type="evidence" value="ECO:0007669"/>
    <property type="project" value="UniProtKB-KW"/>
</dbReference>